<proteinExistence type="predicted"/>
<name>A0A1B5KZW8_USTVR</name>
<sequence length="72" mass="7652">MTLMKAASSSTGGKCGSAGLVPRLNVPSERLLGLAYPMKSPLFSTTFRPEPREAPTQPDPEHRVRSDPAEGA</sequence>
<evidence type="ECO:0000313" key="3">
    <source>
        <dbReference type="Proteomes" id="UP000054053"/>
    </source>
</evidence>
<comment type="caution">
    <text evidence="2">The sequence shown here is derived from an EMBL/GenBank/DDBJ whole genome shotgun (WGS) entry which is preliminary data.</text>
</comment>
<evidence type="ECO:0000313" key="2">
    <source>
        <dbReference type="EMBL" id="GAO16682.1"/>
    </source>
</evidence>
<evidence type="ECO:0000256" key="1">
    <source>
        <dbReference type="SAM" id="MobiDB-lite"/>
    </source>
</evidence>
<protein>
    <submittedName>
        <fullName evidence="2">Uncharacterized protein</fullName>
    </submittedName>
</protein>
<dbReference type="Proteomes" id="UP000054053">
    <property type="component" value="Unassembled WGS sequence"/>
</dbReference>
<dbReference type="EMBL" id="BBTG02000005">
    <property type="protein sequence ID" value="GAO16682.1"/>
    <property type="molecule type" value="Genomic_DNA"/>
</dbReference>
<gene>
    <name evidence="2" type="ORF">UVI_02013020</name>
</gene>
<accession>A0A1B5KZW8</accession>
<feature type="compositionally biased region" description="Basic and acidic residues" evidence="1">
    <location>
        <begin position="49"/>
        <end position="72"/>
    </location>
</feature>
<dbReference type="AlphaFoldDB" id="A0A1B5KZW8"/>
<feature type="region of interest" description="Disordered" evidence="1">
    <location>
        <begin position="1"/>
        <end position="22"/>
    </location>
</feature>
<organism evidence="2 3">
    <name type="scientific">Ustilaginoidea virens</name>
    <name type="common">Rice false smut fungus</name>
    <name type="synonym">Villosiclava virens</name>
    <dbReference type="NCBI Taxonomy" id="1159556"/>
    <lineage>
        <taxon>Eukaryota</taxon>
        <taxon>Fungi</taxon>
        <taxon>Dikarya</taxon>
        <taxon>Ascomycota</taxon>
        <taxon>Pezizomycotina</taxon>
        <taxon>Sordariomycetes</taxon>
        <taxon>Hypocreomycetidae</taxon>
        <taxon>Hypocreales</taxon>
        <taxon>Clavicipitaceae</taxon>
        <taxon>Ustilaginoidea</taxon>
    </lineage>
</organism>
<feature type="region of interest" description="Disordered" evidence="1">
    <location>
        <begin position="41"/>
        <end position="72"/>
    </location>
</feature>
<reference evidence="3" key="1">
    <citation type="journal article" date="2016" name="Genome Announc.">
        <title>Genome sequence of Ustilaginoidea virens IPU010, a rice pathogenic fungus causing false smut.</title>
        <authorList>
            <person name="Kumagai T."/>
            <person name="Ishii T."/>
            <person name="Terai G."/>
            <person name="Umemura M."/>
            <person name="Machida M."/>
            <person name="Asai K."/>
        </authorList>
    </citation>
    <scope>NUCLEOTIDE SEQUENCE [LARGE SCALE GENOMIC DNA]</scope>
    <source>
        <strain evidence="3">IPU010</strain>
    </source>
</reference>